<dbReference type="Proteomes" id="UP000094043">
    <property type="component" value="Chromosome 1"/>
</dbReference>
<dbReference type="InterPro" id="IPR036249">
    <property type="entry name" value="Thioredoxin-like_sf"/>
</dbReference>
<sequence length="77" mass="8930">MVKDIESYDEWKSLINGSDVVVVENWATWSGPCREISPDFAQVEEKHPHLKFVKVDVDSQQDVAQEADLNRFLHNCR</sequence>
<evidence type="ECO:0000313" key="4">
    <source>
        <dbReference type="Proteomes" id="UP000094043"/>
    </source>
</evidence>
<dbReference type="Gene3D" id="3.40.30.10">
    <property type="entry name" value="Glutaredoxin"/>
    <property type="match status" value="1"/>
</dbReference>
<dbReference type="CDD" id="cd02947">
    <property type="entry name" value="TRX_family"/>
    <property type="match status" value="1"/>
</dbReference>
<dbReference type="RefSeq" id="XP_066065983.1">
    <property type="nucleotide sequence ID" value="XM_066209886.1"/>
</dbReference>
<proteinExistence type="predicted"/>
<keyword evidence="1" id="KW-1015">Disulfide bond</keyword>
<keyword evidence="4" id="KW-1185">Reference proteome</keyword>
<name>A0AAJ8JMZ7_9TREE</name>
<dbReference type="EMBL" id="CP143784">
    <property type="protein sequence ID" value="WVN85282.1"/>
    <property type="molecule type" value="Genomic_DNA"/>
</dbReference>
<accession>A0AAJ8JMZ7</accession>
<dbReference type="GeneID" id="91084643"/>
<feature type="domain" description="Thioredoxin" evidence="2">
    <location>
        <begin position="8"/>
        <end position="69"/>
    </location>
</feature>
<dbReference type="KEGG" id="cdep:91084643"/>
<gene>
    <name evidence="3" type="ORF">L203_100427</name>
</gene>
<evidence type="ECO:0000256" key="1">
    <source>
        <dbReference type="ARBA" id="ARBA00023157"/>
    </source>
</evidence>
<reference evidence="3" key="2">
    <citation type="journal article" date="2022" name="Elife">
        <title>Obligate sexual reproduction of a homothallic fungus closely related to the Cryptococcus pathogenic species complex.</title>
        <authorList>
            <person name="Passer A.R."/>
            <person name="Clancey S.A."/>
            <person name="Shea T."/>
            <person name="David-Palma M."/>
            <person name="Averette A.F."/>
            <person name="Boekhout T."/>
            <person name="Porcel B.M."/>
            <person name="Nowrousian M."/>
            <person name="Cuomo C.A."/>
            <person name="Sun S."/>
            <person name="Heitman J."/>
            <person name="Coelho M.A."/>
        </authorList>
    </citation>
    <scope>NUCLEOTIDE SEQUENCE</scope>
    <source>
        <strain evidence="3">CBS 7841</strain>
    </source>
</reference>
<evidence type="ECO:0000313" key="3">
    <source>
        <dbReference type="EMBL" id="WVN85282.1"/>
    </source>
</evidence>
<dbReference type="PANTHER" id="PTHR46115">
    <property type="entry name" value="THIOREDOXIN-LIKE PROTEIN 1"/>
    <property type="match status" value="1"/>
</dbReference>
<protein>
    <recommendedName>
        <fullName evidence="2">Thioredoxin domain-containing protein</fullName>
    </recommendedName>
</protein>
<reference evidence="3" key="1">
    <citation type="submission" date="2016-06" db="EMBL/GenBank/DDBJ databases">
        <authorList>
            <person name="Cuomo C."/>
            <person name="Litvintseva A."/>
            <person name="Heitman J."/>
            <person name="Chen Y."/>
            <person name="Sun S."/>
            <person name="Springer D."/>
            <person name="Dromer F."/>
            <person name="Young S."/>
            <person name="Zeng Q."/>
            <person name="Chapman S."/>
            <person name="Gujja S."/>
            <person name="Saif S."/>
            <person name="Birren B."/>
        </authorList>
    </citation>
    <scope>NUCLEOTIDE SEQUENCE</scope>
    <source>
        <strain evidence="3">CBS 7841</strain>
    </source>
</reference>
<dbReference type="SUPFAM" id="SSF52833">
    <property type="entry name" value="Thioredoxin-like"/>
    <property type="match status" value="1"/>
</dbReference>
<dbReference type="InterPro" id="IPR013766">
    <property type="entry name" value="Thioredoxin_domain"/>
</dbReference>
<reference evidence="3" key="3">
    <citation type="submission" date="2024-01" db="EMBL/GenBank/DDBJ databases">
        <authorList>
            <person name="Coelho M.A."/>
            <person name="David-Palma M."/>
            <person name="Shea T."/>
            <person name="Sun S."/>
            <person name="Cuomo C.A."/>
            <person name="Heitman J."/>
        </authorList>
    </citation>
    <scope>NUCLEOTIDE SEQUENCE</scope>
    <source>
        <strain evidence="3">CBS 7841</strain>
    </source>
</reference>
<evidence type="ECO:0000259" key="2">
    <source>
        <dbReference type="Pfam" id="PF00085"/>
    </source>
</evidence>
<dbReference type="Pfam" id="PF00085">
    <property type="entry name" value="Thioredoxin"/>
    <property type="match status" value="1"/>
</dbReference>
<dbReference type="AlphaFoldDB" id="A0AAJ8JMZ7"/>
<organism evidence="3 4">
    <name type="scientific">Cryptococcus depauperatus CBS 7841</name>
    <dbReference type="NCBI Taxonomy" id="1295531"/>
    <lineage>
        <taxon>Eukaryota</taxon>
        <taxon>Fungi</taxon>
        <taxon>Dikarya</taxon>
        <taxon>Basidiomycota</taxon>
        <taxon>Agaricomycotina</taxon>
        <taxon>Tremellomycetes</taxon>
        <taxon>Tremellales</taxon>
        <taxon>Cryptococcaceae</taxon>
        <taxon>Cryptococcus</taxon>
    </lineage>
</organism>